<reference evidence="1" key="1">
    <citation type="submission" date="2019-08" db="EMBL/GenBank/DDBJ databases">
        <authorList>
            <person name="Kucharzyk K."/>
            <person name="Murdoch R.W."/>
            <person name="Higgins S."/>
            <person name="Loffler F."/>
        </authorList>
    </citation>
    <scope>NUCLEOTIDE SEQUENCE</scope>
</reference>
<comment type="caution">
    <text evidence="1">The sequence shown here is derived from an EMBL/GenBank/DDBJ whole genome shotgun (WGS) entry which is preliminary data.</text>
</comment>
<name>A0A645HEK1_9ZZZZ</name>
<dbReference type="AlphaFoldDB" id="A0A645HEK1"/>
<gene>
    <name evidence="1" type="ORF">SDC9_182018</name>
</gene>
<sequence>MGDFAVFGAEADRHRGRHQCKDIRFQPVPQSVGQYREQAFFGGNPLEGDCVAAGFFIIVAALAVTGVDEELIGGQVHGFPGSVAAGPERSRSSA</sequence>
<protein>
    <submittedName>
        <fullName evidence="1">Uncharacterized protein</fullName>
    </submittedName>
</protein>
<accession>A0A645HEK1</accession>
<evidence type="ECO:0000313" key="1">
    <source>
        <dbReference type="EMBL" id="MPN34524.1"/>
    </source>
</evidence>
<organism evidence="1">
    <name type="scientific">bioreactor metagenome</name>
    <dbReference type="NCBI Taxonomy" id="1076179"/>
    <lineage>
        <taxon>unclassified sequences</taxon>
        <taxon>metagenomes</taxon>
        <taxon>ecological metagenomes</taxon>
    </lineage>
</organism>
<proteinExistence type="predicted"/>
<dbReference type="EMBL" id="VSSQ01087611">
    <property type="protein sequence ID" value="MPN34524.1"/>
    <property type="molecule type" value="Genomic_DNA"/>
</dbReference>